<dbReference type="Proteomes" id="UP000261079">
    <property type="component" value="Unassembled WGS sequence"/>
</dbReference>
<protein>
    <submittedName>
        <fullName evidence="1">Uncharacterized protein</fullName>
    </submittedName>
</protein>
<dbReference type="AlphaFoldDB" id="A0A3E2V0F2"/>
<evidence type="ECO:0000313" key="1">
    <source>
        <dbReference type="EMBL" id="RGC03940.1"/>
    </source>
</evidence>
<dbReference type="RefSeq" id="WP_117536031.1">
    <property type="nucleotide sequence ID" value="NZ_QVEZ01000013.1"/>
</dbReference>
<name>A0A3E2V0F2_9FIRM</name>
<organism evidence="1 2">
    <name type="scientific">Faecalibacterium prausnitzii</name>
    <dbReference type="NCBI Taxonomy" id="853"/>
    <lineage>
        <taxon>Bacteria</taxon>
        <taxon>Bacillati</taxon>
        <taxon>Bacillota</taxon>
        <taxon>Clostridia</taxon>
        <taxon>Eubacteriales</taxon>
        <taxon>Oscillospiraceae</taxon>
        <taxon>Faecalibacterium</taxon>
    </lineage>
</organism>
<proteinExistence type="predicted"/>
<sequence length="141" mass="15508">MKNNATRTIRSEEITIDVRICATLAANRGSGVVYLAAIAPDMELTVITLDEAPDILPCFEEDDACLNLPNTSLLLCYNPAQVLKMGGKHYLTGPAILVRTNMDGEVISLTIDEVYLFQKYLASHSITLMADRQKLTCICID</sequence>
<reference evidence="1 2" key="1">
    <citation type="submission" date="2018-08" db="EMBL/GenBank/DDBJ databases">
        <title>A genome reference for cultivated species of the human gut microbiota.</title>
        <authorList>
            <person name="Zou Y."/>
            <person name="Xue W."/>
            <person name="Luo G."/>
        </authorList>
    </citation>
    <scope>NUCLEOTIDE SEQUENCE [LARGE SCALE GENOMIC DNA]</scope>
    <source>
        <strain evidence="1 2">AM42-11AC</strain>
    </source>
</reference>
<accession>A0A3E2V0F2</accession>
<evidence type="ECO:0000313" key="2">
    <source>
        <dbReference type="Proteomes" id="UP000261079"/>
    </source>
</evidence>
<dbReference type="EMBL" id="QVEZ01000013">
    <property type="protein sequence ID" value="RGC03940.1"/>
    <property type="molecule type" value="Genomic_DNA"/>
</dbReference>
<comment type="caution">
    <text evidence="1">The sequence shown here is derived from an EMBL/GenBank/DDBJ whole genome shotgun (WGS) entry which is preliminary data.</text>
</comment>
<gene>
    <name evidence="1" type="ORF">DW905_13270</name>
</gene>